<evidence type="ECO:0000313" key="3">
    <source>
        <dbReference type="Proteomes" id="UP001172673"/>
    </source>
</evidence>
<organism evidence="2 3">
    <name type="scientific">Cladophialophora chaetospira</name>
    <dbReference type="NCBI Taxonomy" id="386627"/>
    <lineage>
        <taxon>Eukaryota</taxon>
        <taxon>Fungi</taxon>
        <taxon>Dikarya</taxon>
        <taxon>Ascomycota</taxon>
        <taxon>Pezizomycotina</taxon>
        <taxon>Eurotiomycetes</taxon>
        <taxon>Chaetothyriomycetidae</taxon>
        <taxon>Chaetothyriales</taxon>
        <taxon>Herpotrichiellaceae</taxon>
        <taxon>Cladophialophora</taxon>
    </lineage>
</organism>
<reference evidence="2" key="1">
    <citation type="submission" date="2022-10" db="EMBL/GenBank/DDBJ databases">
        <title>Culturing micro-colonial fungi from biological soil crusts in the Mojave desert and describing Neophaeococcomyces mojavensis, and introducing the new genera and species Taxawa tesnikishii.</title>
        <authorList>
            <person name="Kurbessoian T."/>
            <person name="Stajich J.E."/>
        </authorList>
    </citation>
    <scope>NUCLEOTIDE SEQUENCE</scope>
    <source>
        <strain evidence="2">TK_41</strain>
    </source>
</reference>
<accession>A0AA38XGA6</accession>
<evidence type="ECO:0000313" key="2">
    <source>
        <dbReference type="EMBL" id="KAJ9612887.1"/>
    </source>
</evidence>
<dbReference type="PANTHER" id="PTHR37576:SF2">
    <property type="entry name" value="DEFECT AT LOW TEMPERATURE PROTEIN 1"/>
    <property type="match status" value="1"/>
</dbReference>
<dbReference type="InterPro" id="IPR021514">
    <property type="entry name" value="DUF3176"/>
</dbReference>
<evidence type="ECO:0000256" key="1">
    <source>
        <dbReference type="SAM" id="Phobius"/>
    </source>
</evidence>
<name>A0AA38XGA6_9EURO</name>
<dbReference type="AlphaFoldDB" id="A0AA38XGA6"/>
<comment type="caution">
    <text evidence="2">The sequence shown here is derived from an EMBL/GenBank/DDBJ whole genome shotgun (WGS) entry which is preliminary data.</text>
</comment>
<dbReference type="PANTHER" id="PTHR37576">
    <property type="entry name" value="DEFECT AT LOW TEMPERATURE PROTEIN 1"/>
    <property type="match status" value="1"/>
</dbReference>
<feature type="transmembrane region" description="Helical" evidence="1">
    <location>
        <begin position="377"/>
        <end position="402"/>
    </location>
</feature>
<dbReference type="Pfam" id="PF11374">
    <property type="entry name" value="DUF3176"/>
    <property type="match status" value="1"/>
</dbReference>
<dbReference type="Proteomes" id="UP001172673">
    <property type="component" value="Unassembled WGS sequence"/>
</dbReference>
<keyword evidence="1" id="KW-1133">Transmembrane helix</keyword>
<sequence>MMRSKNAASTTTYAAIGPSRYHWQTGGWQHFPWKGLGALLLSLAGVIVSVAILLASNGDDVRQWKFQPTVYLSIASTITNISHTYALWEGITVAWWHKALKDGTNVGDLHRFWAFGNSFLSAILAGRYFNLIALACILVAISPVNGPLLQRASTITNGTVSAQQDFQLQVNHLVNQGSTAIVTTRGDIVNMLTTEFGFHTNCSSYQLPYDMTARTPVEDTRSTIFGAEIAFSVRDDPTTATLNVAYKPKAGCVGKLSVTNCTLRAGTVQYPIVIDGPTSTVTLDPNSTIWDDVAVGNPDYLPDETHLSAQSEAAIAYSQNVGTYPSCNISFTDPLADFLQGTRELIFRTAVYTANSSNTQQVQAVASGSHTIYRTDWLFLGLATFVSLLAIVSVLLTFRGFWNLGRPVSMSPIETAKAFNAPLLANGDPNAPANHLLKQVGLKPVKYGVVNDVRGGSESAISTEGSFYRDSPYGDHVPDTAYSPHILRRHSTYRNHQQPGSDFELLTPGENAVPANTRLELADPKRVTPL</sequence>
<feature type="transmembrane region" description="Helical" evidence="1">
    <location>
        <begin position="68"/>
        <end position="88"/>
    </location>
</feature>
<keyword evidence="1" id="KW-0472">Membrane</keyword>
<feature type="transmembrane region" description="Helical" evidence="1">
    <location>
        <begin position="119"/>
        <end position="141"/>
    </location>
</feature>
<protein>
    <submittedName>
        <fullName evidence="2">Uncharacterized protein</fullName>
    </submittedName>
</protein>
<dbReference type="EMBL" id="JAPDRK010000004">
    <property type="protein sequence ID" value="KAJ9612887.1"/>
    <property type="molecule type" value="Genomic_DNA"/>
</dbReference>
<proteinExistence type="predicted"/>
<keyword evidence="3" id="KW-1185">Reference proteome</keyword>
<keyword evidence="1" id="KW-0812">Transmembrane</keyword>
<gene>
    <name evidence="2" type="ORF">H2200_002828</name>
</gene>
<feature type="transmembrane region" description="Helical" evidence="1">
    <location>
        <begin position="36"/>
        <end position="56"/>
    </location>
</feature>